<sequence>MSTCLGKSQRNAFVAERLLVLQMYELYHSDSSTKKTEMNGGGERRKTATLLPNRSKDKDEDLLLFRDMHKRDKNRVVSLLQPVSDEFEPNGNYPNYGMASAKKGPGFGFVGESEKNDYDWLKTPPATPLFPSLEMETRNAQELVVQRELPITQPLSRFAGKSEEKETKQINIGSNAGKPKTSNPKPRIPTRSVTPSGRSSSLFIDPKKNIKTAPISLIPSVNKPSVNELTNKPNTTPSVSKPLSERDNRFNLVGLNQSRITQKTRGVSPHKTSRITQLPGFSNETPPNLRTDRSISASRGRAVNQPAQNNVTAASQKPEVSSMRGRRQSCSPSVTRGRKVAPTSEENMITINPQKGSSTKFNTGNGGQFLGSRMVDKIMNARKSGSEEKKLNSSMNEGSGFGRITSQGSQDMVSIHRLFII</sequence>
<feature type="compositionally biased region" description="Polar residues" evidence="1">
    <location>
        <begin position="305"/>
        <end position="319"/>
    </location>
</feature>
<feature type="compositionally biased region" description="Polar residues" evidence="1">
    <location>
        <begin position="225"/>
        <end position="241"/>
    </location>
</feature>
<reference evidence="2 3" key="1">
    <citation type="submission" date="2024-04" db="EMBL/GenBank/DDBJ databases">
        <title>The reference genome of an endangered Asteraceae, Deinandra increscens subsp. villosa, native to the Central Coast of California.</title>
        <authorList>
            <person name="Guilliams M."/>
            <person name="Hasenstab-Lehman K."/>
            <person name="Meyer R."/>
            <person name="Mcevoy S."/>
        </authorList>
    </citation>
    <scope>NUCLEOTIDE SEQUENCE [LARGE SCALE GENOMIC DNA]</scope>
    <source>
        <tissue evidence="2">Leaf</tissue>
    </source>
</reference>
<dbReference type="GO" id="GO:0055028">
    <property type="term" value="C:cortical microtubule"/>
    <property type="evidence" value="ECO:0007669"/>
    <property type="project" value="TreeGrafter"/>
</dbReference>
<comment type="caution">
    <text evidence="2">The sequence shown here is derived from an EMBL/GenBank/DDBJ whole genome shotgun (WGS) entry which is preliminary data.</text>
</comment>
<dbReference type="Proteomes" id="UP001408789">
    <property type="component" value="Unassembled WGS sequence"/>
</dbReference>
<feature type="region of interest" description="Disordered" evidence="1">
    <location>
        <begin position="225"/>
        <end position="244"/>
    </location>
</feature>
<feature type="compositionally biased region" description="Polar residues" evidence="1">
    <location>
        <begin position="169"/>
        <end position="184"/>
    </location>
</feature>
<protein>
    <submittedName>
        <fullName evidence="2">Uncharacterized protein</fullName>
    </submittedName>
</protein>
<evidence type="ECO:0000313" key="3">
    <source>
        <dbReference type="Proteomes" id="UP001408789"/>
    </source>
</evidence>
<feature type="region of interest" description="Disordered" evidence="1">
    <location>
        <begin position="383"/>
        <end position="405"/>
    </location>
</feature>
<feature type="compositionally biased region" description="Polar residues" evidence="1">
    <location>
        <begin position="274"/>
        <end position="288"/>
    </location>
</feature>
<evidence type="ECO:0000313" key="2">
    <source>
        <dbReference type="EMBL" id="KAK9052817.1"/>
    </source>
</evidence>
<keyword evidence="3" id="KW-1185">Reference proteome</keyword>
<feature type="compositionally biased region" description="Polar residues" evidence="1">
    <location>
        <begin position="191"/>
        <end position="202"/>
    </location>
</feature>
<proteinExistence type="predicted"/>
<dbReference type="GO" id="GO:0043622">
    <property type="term" value="P:cortical microtubule organization"/>
    <property type="evidence" value="ECO:0007669"/>
    <property type="project" value="TreeGrafter"/>
</dbReference>
<feature type="compositionally biased region" description="Basic and acidic residues" evidence="1">
    <location>
        <begin position="32"/>
        <end position="46"/>
    </location>
</feature>
<feature type="region of interest" description="Disordered" evidence="1">
    <location>
        <begin position="32"/>
        <end position="53"/>
    </location>
</feature>
<accession>A0AAP0CEU4</accession>
<dbReference type="EMBL" id="JBCNJP010000027">
    <property type="protein sequence ID" value="KAK9052817.1"/>
    <property type="molecule type" value="Genomic_DNA"/>
</dbReference>
<dbReference type="AlphaFoldDB" id="A0AAP0CEU4"/>
<gene>
    <name evidence="2" type="ORF">SSX86_029447</name>
</gene>
<dbReference type="PANTHER" id="PTHR31949">
    <property type="entry name" value="GASTRIC MUCIN-LIKE PROTEIN"/>
    <property type="match status" value="1"/>
</dbReference>
<feature type="region of interest" description="Disordered" evidence="1">
    <location>
        <begin position="155"/>
        <end position="206"/>
    </location>
</feature>
<evidence type="ECO:0000256" key="1">
    <source>
        <dbReference type="SAM" id="MobiDB-lite"/>
    </source>
</evidence>
<dbReference type="PANTHER" id="PTHR31949:SF6">
    <property type="entry name" value="DUF4005 DOMAIN-CONTAINING PROTEIN"/>
    <property type="match status" value="1"/>
</dbReference>
<name>A0AAP0CEU4_9ASTR</name>
<organism evidence="2 3">
    <name type="scientific">Deinandra increscens subsp. villosa</name>
    <dbReference type="NCBI Taxonomy" id="3103831"/>
    <lineage>
        <taxon>Eukaryota</taxon>
        <taxon>Viridiplantae</taxon>
        <taxon>Streptophyta</taxon>
        <taxon>Embryophyta</taxon>
        <taxon>Tracheophyta</taxon>
        <taxon>Spermatophyta</taxon>
        <taxon>Magnoliopsida</taxon>
        <taxon>eudicotyledons</taxon>
        <taxon>Gunneridae</taxon>
        <taxon>Pentapetalae</taxon>
        <taxon>asterids</taxon>
        <taxon>campanulids</taxon>
        <taxon>Asterales</taxon>
        <taxon>Asteraceae</taxon>
        <taxon>Asteroideae</taxon>
        <taxon>Heliantheae alliance</taxon>
        <taxon>Madieae</taxon>
        <taxon>Madiinae</taxon>
        <taxon>Deinandra</taxon>
    </lineage>
</organism>
<feature type="region of interest" description="Disordered" evidence="1">
    <location>
        <begin position="261"/>
        <end position="341"/>
    </location>
</feature>